<dbReference type="SMART" id="SM00829">
    <property type="entry name" value="PKS_ER"/>
    <property type="match status" value="1"/>
</dbReference>
<organism evidence="5 6">
    <name type="scientific">Choiromyces venosus 120613-1</name>
    <dbReference type="NCBI Taxonomy" id="1336337"/>
    <lineage>
        <taxon>Eukaryota</taxon>
        <taxon>Fungi</taxon>
        <taxon>Dikarya</taxon>
        <taxon>Ascomycota</taxon>
        <taxon>Pezizomycotina</taxon>
        <taxon>Pezizomycetes</taxon>
        <taxon>Pezizales</taxon>
        <taxon>Tuberaceae</taxon>
        <taxon>Choiromyces</taxon>
    </lineage>
</organism>
<accession>A0A3N4JRU0</accession>
<comment type="similarity">
    <text evidence="1">Belongs to the zinc-containing alcohol dehydrogenase family.</text>
</comment>
<evidence type="ECO:0000256" key="3">
    <source>
        <dbReference type="SAM" id="Phobius"/>
    </source>
</evidence>
<dbReference type="InterPro" id="IPR013154">
    <property type="entry name" value="ADH-like_N"/>
</dbReference>
<dbReference type="Proteomes" id="UP000276215">
    <property type="component" value="Unassembled WGS sequence"/>
</dbReference>
<keyword evidence="3" id="KW-1133">Transmembrane helix</keyword>
<dbReference type="InterPro" id="IPR020843">
    <property type="entry name" value="ER"/>
</dbReference>
<evidence type="ECO:0000259" key="4">
    <source>
        <dbReference type="SMART" id="SM00829"/>
    </source>
</evidence>
<evidence type="ECO:0000256" key="2">
    <source>
        <dbReference type="ARBA" id="ARBA00023002"/>
    </source>
</evidence>
<protein>
    <submittedName>
        <fullName evidence="5">GroES-like protein</fullName>
    </submittedName>
</protein>
<dbReference type="AlphaFoldDB" id="A0A3N4JRU0"/>
<keyword evidence="3" id="KW-0472">Membrane</keyword>
<dbReference type="InterPro" id="IPR011032">
    <property type="entry name" value="GroES-like_sf"/>
</dbReference>
<evidence type="ECO:0000313" key="5">
    <source>
        <dbReference type="EMBL" id="RPB01033.1"/>
    </source>
</evidence>
<sequence>MRNPSSRAAQSDKKHHDSLYPFRKIFISICTLSVLAYALYYKSTYDNFSNTSNMSEAAYIPEAKAPIVVEKTEIPTLKDNEILIKNEAIPLQPIDAKQARIGFIPLKYPAVLGSGVAGTVVESKNPNFNKGDRVLSHTPAYGAGDNKYGAFQKYTVGTDLTLKLPDNVTFEKAASLAVNVPVAYSSLFVGLSLPKTAPSNSAPVLIWGGSTSVGGYAIQLAIKAGYAVVTTASAHNHAYVKSLGVEKVYTYDQAKEIAAQGPFAGILDNAGTGASHAAIWRVLQELQGKKEVEGTILSLLPSMAPIEGWPASLVIKFFTFNFSDDTAKEERQYFWAPGGYYSKVVAEGIIETPVEVRSGGLKEVEKAVEDLFQGVSAKKLVITGL</sequence>
<keyword evidence="6" id="KW-1185">Reference proteome</keyword>
<evidence type="ECO:0000313" key="6">
    <source>
        <dbReference type="Proteomes" id="UP000276215"/>
    </source>
</evidence>
<dbReference type="PANTHER" id="PTHR45348:SF2">
    <property type="entry name" value="ZINC-TYPE ALCOHOL DEHYDROGENASE-LIKE PROTEIN C2E1P3.01"/>
    <property type="match status" value="1"/>
</dbReference>
<proteinExistence type="inferred from homology"/>
<dbReference type="OrthoDB" id="3509362at2759"/>
<dbReference type="InterPro" id="IPR047122">
    <property type="entry name" value="Trans-enoyl_RdTase-like"/>
</dbReference>
<reference evidence="5 6" key="1">
    <citation type="journal article" date="2018" name="Nat. Ecol. Evol.">
        <title>Pezizomycetes genomes reveal the molecular basis of ectomycorrhizal truffle lifestyle.</title>
        <authorList>
            <person name="Murat C."/>
            <person name="Payen T."/>
            <person name="Noel B."/>
            <person name="Kuo A."/>
            <person name="Morin E."/>
            <person name="Chen J."/>
            <person name="Kohler A."/>
            <person name="Krizsan K."/>
            <person name="Balestrini R."/>
            <person name="Da Silva C."/>
            <person name="Montanini B."/>
            <person name="Hainaut M."/>
            <person name="Levati E."/>
            <person name="Barry K.W."/>
            <person name="Belfiori B."/>
            <person name="Cichocki N."/>
            <person name="Clum A."/>
            <person name="Dockter R.B."/>
            <person name="Fauchery L."/>
            <person name="Guy J."/>
            <person name="Iotti M."/>
            <person name="Le Tacon F."/>
            <person name="Lindquist E.A."/>
            <person name="Lipzen A."/>
            <person name="Malagnac F."/>
            <person name="Mello A."/>
            <person name="Molinier V."/>
            <person name="Miyauchi S."/>
            <person name="Poulain J."/>
            <person name="Riccioni C."/>
            <person name="Rubini A."/>
            <person name="Sitrit Y."/>
            <person name="Splivallo R."/>
            <person name="Traeger S."/>
            <person name="Wang M."/>
            <person name="Zifcakova L."/>
            <person name="Wipf D."/>
            <person name="Zambonelli A."/>
            <person name="Paolocci F."/>
            <person name="Nowrousian M."/>
            <person name="Ottonello S."/>
            <person name="Baldrian P."/>
            <person name="Spatafora J.W."/>
            <person name="Henrissat B."/>
            <person name="Nagy L.G."/>
            <person name="Aury J.M."/>
            <person name="Wincker P."/>
            <person name="Grigoriev I.V."/>
            <person name="Bonfante P."/>
            <person name="Martin F.M."/>
        </authorList>
    </citation>
    <scope>NUCLEOTIDE SEQUENCE [LARGE SCALE GENOMIC DNA]</scope>
    <source>
        <strain evidence="5 6">120613-1</strain>
    </source>
</reference>
<dbReference type="CDD" id="cd08249">
    <property type="entry name" value="enoyl_reductase_like"/>
    <property type="match status" value="1"/>
</dbReference>
<dbReference type="Pfam" id="PF08240">
    <property type="entry name" value="ADH_N"/>
    <property type="match status" value="1"/>
</dbReference>
<dbReference type="GO" id="GO:0016651">
    <property type="term" value="F:oxidoreductase activity, acting on NAD(P)H"/>
    <property type="evidence" value="ECO:0007669"/>
    <property type="project" value="InterPro"/>
</dbReference>
<keyword evidence="2" id="KW-0560">Oxidoreductase</keyword>
<dbReference type="EMBL" id="ML120376">
    <property type="protein sequence ID" value="RPB01033.1"/>
    <property type="molecule type" value="Genomic_DNA"/>
</dbReference>
<name>A0A3N4JRU0_9PEZI</name>
<dbReference type="InterPro" id="IPR036291">
    <property type="entry name" value="NAD(P)-bd_dom_sf"/>
</dbReference>
<evidence type="ECO:0000256" key="1">
    <source>
        <dbReference type="ARBA" id="ARBA00008072"/>
    </source>
</evidence>
<feature type="transmembrane region" description="Helical" evidence="3">
    <location>
        <begin position="21"/>
        <end position="40"/>
    </location>
</feature>
<dbReference type="Gene3D" id="3.40.50.720">
    <property type="entry name" value="NAD(P)-binding Rossmann-like Domain"/>
    <property type="match status" value="1"/>
</dbReference>
<feature type="domain" description="Enoyl reductase (ER)" evidence="4">
    <location>
        <begin position="64"/>
        <end position="382"/>
    </location>
</feature>
<dbReference type="PANTHER" id="PTHR45348">
    <property type="entry name" value="HYPOTHETICAL OXIDOREDUCTASE (EUROFUNG)"/>
    <property type="match status" value="1"/>
</dbReference>
<dbReference type="SUPFAM" id="SSF50129">
    <property type="entry name" value="GroES-like"/>
    <property type="match status" value="1"/>
</dbReference>
<dbReference type="SUPFAM" id="SSF51735">
    <property type="entry name" value="NAD(P)-binding Rossmann-fold domains"/>
    <property type="match status" value="1"/>
</dbReference>
<gene>
    <name evidence="5" type="ORF">L873DRAFT_1788636</name>
</gene>
<dbReference type="STRING" id="1336337.A0A3N4JRU0"/>
<keyword evidence="3" id="KW-0812">Transmembrane</keyword>
<dbReference type="Gene3D" id="3.90.180.10">
    <property type="entry name" value="Medium-chain alcohol dehydrogenases, catalytic domain"/>
    <property type="match status" value="1"/>
</dbReference>